<reference evidence="2 3" key="1">
    <citation type="journal article" date="2022" name="Nat. Plants">
        <title>Genomes of leafy and leafless Platanthera orchids illuminate the evolution of mycoheterotrophy.</title>
        <authorList>
            <person name="Li M.H."/>
            <person name="Liu K.W."/>
            <person name="Li Z."/>
            <person name="Lu H.C."/>
            <person name="Ye Q.L."/>
            <person name="Zhang D."/>
            <person name="Wang J.Y."/>
            <person name="Li Y.F."/>
            <person name="Zhong Z.M."/>
            <person name="Liu X."/>
            <person name="Yu X."/>
            <person name="Liu D.K."/>
            <person name="Tu X.D."/>
            <person name="Liu B."/>
            <person name="Hao Y."/>
            <person name="Liao X.Y."/>
            <person name="Jiang Y.T."/>
            <person name="Sun W.H."/>
            <person name="Chen J."/>
            <person name="Chen Y.Q."/>
            <person name="Ai Y."/>
            <person name="Zhai J.W."/>
            <person name="Wu S.S."/>
            <person name="Zhou Z."/>
            <person name="Hsiao Y.Y."/>
            <person name="Wu W.L."/>
            <person name="Chen Y.Y."/>
            <person name="Lin Y.F."/>
            <person name="Hsu J.L."/>
            <person name="Li C.Y."/>
            <person name="Wang Z.W."/>
            <person name="Zhao X."/>
            <person name="Zhong W.Y."/>
            <person name="Ma X.K."/>
            <person name="Ma L."/>
            <person name="Huang J."/>
            <person name="Chen G.Z."/>
            <person name="Huang M.Z."/>
            <person name="Huang L."/>
            <person name="Peng D.H."/>
            <person name="Luo Y.B."/>
            <person name="Zou S.Q."/>
            <person name="Chen S.P."/>
            <person name="Lan S."/>
            <person name="Tsai W.C."/>
            <person name="Van de Peer Y."/>
            <person name="Liu Z.J."/>
        </authorList>
    </citation>
    <scope>NUCLEOTIDE SEQUENCE [LARGE SCALE GENOMIC DNA]</scope>
    <source>
        <strain evidence="2">Lor288</strain>
    </source>
</reference>
<name>A0ABR2MPF9_9ASPA</name>
<evidence type="ECO:0000256" key="1">
    <source>
        <dbReference type="SAM" id="Coils"/>
    </source>
</evidence>
<feature type="coiled-coil region" evidence="1">
    <location>
        <begin position="59"/>
        <end position="86"/>
    </location>
</feature>
<protein>
    <submittedName>
        <fullName evidence="2">Uncharacterized protein</fullName>
    </submittedName>
</protein>
<keyword evidence="1" id="KW-0175">Coiled coil</keyword>
<comment type="caution">
    <text evidence="2">The sequence shown here is derived from an EMBL/GenBank/DDBJ whole genome shotgun (WGS) entry which is preliminary data.</text>
</comment>
<proteinExistence type="predicted"/>
<keyword evidence="3" id="KW-1185">Reference proteome</keyword>
<organism evidence="2 3">
    <name type="scientific">Platanthera guangdongensis</name>
    <dbReference type="NCBI Taxonomy" id="2320717"/>
    <lineage>
        <taxon>Eukaryota</taxon>
        <taxon>Viridiplantae</taxon>
        <taxon>Streptophyta</taxon>
        <taxon>Embryophyta</taxon>
        <taxon>Tracheophyta</taxon>
        <taxon>Spermatophyta</taxon>
        <taxon>Magnoliopsida</taxon>
        <taxon>Liliopsida</taxon>
        <taxon>Asparagales</taxon>
        <taxon>Orchidaceae</taxon>
        <taxon>Orchidoideae</taxon>
        <taxon>Orchideae</taxon>
        <taxon>Orchidinae</taxon>
        <taxon>Platanthera</taxon>
    </lineage>
</organism>
<dbReference type="Proteomes" id="UP001412067">
    <property type="component" value="Unassembled WGS sequence"/>
</dbReference>
<gene>
    <name evidence="2" type="ORF">KSP40_PGU016495</name>
</gene>
<sequence length="109" mass="12380">MAWVGCVMAVRRNMLDVGVHRGGDLGLMAGGSFTMVDACRRNKESSELRKKLCSTQAKLDAYRSRLKEALHEMQVMDRKYQEASTKLKSLLRTYGQQILDLTKQLVEKT</sequence>
<evidence type="ECO:0000313" key="2">
    <source>
        <dbReference type="EMBL" id="KAK8966073.1"/>
    </source>
</evidence>
<evidence type="ECO:0000313" key="3">
    <source>
        <dbReference type="Proteomes" id="UP001412067"/>
    </source>
</evidence>
<dbReference type="EMBL" id="JBBWWR010000005">
    <property type="protein sequence ID" value="KAK8966073.1"/>
    <property type="molecule type" value="Genomic_DNA"/>
</dbReference>
<accession>A0ABR2MPF9</accession>